<gene>
    <name evidence="2" type="ORF">AUR64_08770</name>
</gene>
<dbReference type="STRING" id="1514971.AUR64_08770"/>
<proteinExistence type="predicted"/>
<comment type="caution">
    <text evidence="2">The sequence shown here is derived from an EMBL/GenBank/DDBJ whole genome shotgun (WGS) entry which is preliminary data.</text>
</comment>
<dbReference type="PANTHER" id="PTHR39081">
    <property type="entry name" value="MUT7-C DOMAIN-CONTAINING PROTEIN"/>
    <property type="match status" value="1"/>
</dbReference>
<dbReference type="InterPro" id="IPR002782">
    <property type="entry name" value="Mut7-C_RNAse_dom"/>
</dbReference>
<protein>
    <recommendedName>
        <fullName evidence="1">Mut7-C RNAse domain-containing protein</fullName>
    </recommendedName>
</protein>
<dbReference type="RefSeq" id="WP_058581077.1">
    <property type="nucleotide sequence ID" value="NZ_LOPU01000018.1"/>
</dbReference>
<reference evidence="2 3" key="1">
    <citation type="submission" date="2015-12" db="EMBL/GenBank/DDBJ databases">
        <title>Haloprofundus marisrubri gen. nov., sp. nov., an extremely halophilic archaeon isolated from the Discovery deep brine-seawater interface in the Red Sea.</title>
        <authorList>
            <person name="Zhang G."/>
            <person name="Stingl U."/>
            <person name="Rashid M."/>
        </authorList>
    </citation>
    <scope>NUCLEOTIDE SEQUENCE [LARGE SCALE GENOMIC DNA]</scope>
    <source>
        <strain evidence="2 3">SB9</strain>
    </source>
</reference>
<dbReference type="Proteomes" id="UP000054387">
    <property type="component" value="Unassembled WGS sequence"/>
</dbReference>
<accession>A0A0W1R8U9</accession>
<keyword evidence="3" id="KW-1185">Reference proteome</keyword>
<evidence type="ECO:0000313" key="3">
    <source>
        <dbReference type="Proteomes" id="UP000054387"/>
    </source>
</evidence>
<sequence length="156" mass="17549">MSEKTASTSTSLLLDVMLGKLAVYLRMCGYDAVYALDREIEADERLLALAETENRRLLTRDVQLAERANDGVLLQSRVVADQLRELRDAGFDLTLDDRPARCGQCNGPVERVGDNERTPEYAPDSAEQAVFRCIRCGQHFWKGSHWDDVEETLASI</sequence>
<dbReference type="EMBL" id="LOPU01000018">
    <property type="protein sequence ID" value="KTG09722.1"/>
    <property type="molecule type" value="Genomic_DNA"/>
</dbReference>
<organism evidence="2 3">
    <name type="scientific">Haloprofundus marisrubri</name>
    <dbReference type="NCBI Taxonomy" id="1514971"/>
    <lineage>
        <taxon>Archaea</taxon>
        <taxon>Methanobacteriati</taxon>
        <taxon>Methanobacteriota</taxon>
        <taxon>Stenosarchaea group</taxon>
        <taxon>Halobacteria</taxon>
        <taxon>Halobacteriales</taxon>
        <taxon>Haloferacaceae</taxon>
        <taxon>Haloprofundus</taxon>
    </lineage>
</organism>
<evidence type="ECO:0000259" key="1">
    <source>
        <dbReference type="Pfam" id="PF01927"/>
    </source>
</evidence>
<dbReference type="PANTHER" id="PTHR39081:SF1">
    <property type="entry name" value="MUT7-C RNASE DOMAIN-CONTAINING PROTEIN"/>
    <property type="match status" value="1"/>
</dbReference>
<name>A0A0W1R8U9_9EURY</name>
<dbReference type="Pfam" id="PF01927">
    <property type="entry name" value="Mut7-C"/>
    <property type="match status" value="1"/>
</dbReference>
<evidence type="ECO:0000313" key="2">
    <source>
        <dbReference type="EMBL" id="KTG09722.1"/>
    </source>
</evidence>
<feature type="domain" description="Mut7-C RNAse" evidence="1">
    <location>
        <begin position="12"/>
        <end position="152"/>
    </location>
</feature>
<dbReference type="OrthoDB" id="1266at2157"/>
<dbReference type="AlphaFoldDB" id="A0A0W1R8U9"/>